<accession>A0ABR2VJL6</accession>
<comment type="caution">
    <text evidence="7">The sequence shown here is derived from an EMBL/GenBank/DDBJ whole genome shotgun (WGS) entry which is preliminary data.</text>
</comment>
<keyword evidence="5" id="KW-0472">Membrane</keyword>
<protein>
    <recommendedName>
        <fullName evidence="2">histidine kinase</fullName>
        <ecNumber evidence="2">2.7.13.3</ecNumber>
    </recommendedName>
</protein>
<evidence type="ECO:0000256" key="5">
    <source>
        <dbReference type="SAM" id="Phobius"/>
    </source>
</evidence>
<dbReference type="SUPFAM" id="SSF47384">
    <property type="entry name" value="Homodimeric domain of signal transducing histidine kinase"/>
    <property type="match status" value="1"/>
</dbReference>
<evidence type="ECO:0000313" key="7">
    <source>
        <dbReference type="EMBL" id="KAK9663734.1"/>
    </source>
</evidence>
<keyword evidence="3" id="KW-0808">Transferase</keyword>
<dbReference type="PANTHER" id="PTHR43047">
    <property type="entry name" value="TWO-COMPONENT HISTIDINE PROTEIN KINASE"/>
    <property type="match status" value="1"/>
</dbReference>
<dbReference type="Pfam" id="PF00512">
    <property type="entry name" value="HisKA"/>
    <property type="match status" value="1"/>
</dbReference>
<feature type="transmembrane region" description="Helical" evidence="5">
    <location>
        <begin position="77"/>
        <end position="97"/>
    </location>
</feature>
<dbReference type="SUPFAM" id="SSF55785">
    <property type="entry name" value="PYP-like sensor domain (PAS domain)"/>
    <property type="match status" value="1"/>
</dbReference>
<dbReference type="EC" id="2.7.13.3" evidence="2"/>
<dbReference type="InterPro" id="IPR000014">
    <property type="entry name" value="PAS"/>
</dbReference>
<keyword evidence="5" id="KW-1133">Transmembrane helix</keyword>
<reference evidence="7 8" key="1">
    <citation type="submission" date="2023-04" db="EMBL/GenBank/DDBJ databases">
        <title>Genome of Basidiobolus ranarum AG-B5.</title>
        <authorList>
            <person name="Stajich J.E."/>
            <person name="Carter-House D."/>
            <person name="Gryganskyi A."/>
        </authorList>
    </citation>
    <scope>NUCLEOTIDE SEQUENCE [LARGE SCALE GENOMIC DNA]</scope>
    <source>
        <strain evidence="7 8">AG-B5</strain>
    </source>
</reference>
<evidence type="ECO:0000256" key="4">
    <source>
        <dbReference type="ARBA" id="ARBA00022777"/>
    </source>
</evidence>
<keyword evidence="4" id="KW-0418">Kinase</keyword>
<dbReference type="InterPro" id="IPR036097">
    <property type="entry name" value="HisK_dim/P_sf"/>
</dbReference>
<feature type="domain" description="Signal transduction histidine kinase dimerisation/phosphoacceptor" evidence="6">
    <location>
        <begin position="258"/>
        <end position="323"/>
    </location>
</feature>
<dbReference type="InterPro" id="IPR035965">
    <property type="entry name" value="PAS-like_dom_sf"/>
</dbReference>
<keyword evidence="8" id="KW-1185">Reference proteome</keyword>
<dbReference type="Proteomes" id="UP001479436">
    <property type="component" value="Unassembled WGS sequence"/>
</dbReference>
<evidence type="ECO:0000259" key="6">
    <source>
        <dbReference type="SMART" id="SM00388"/>
    </source>
</evidence>
<proteinExistence type="predicted"/>
<dbReference type="InterPro" id="IPR003661">
    <property type="entry name" value="HisK_dim/P_dom"/>
</dbReference>
<organism evidence="7 8">
    <name type="scientific">Basidiobolus ranarum</name>
    <dbReference type="NCBI Taxonomy" id="34480"/>
    <lineage>
        <taxon>Eukaryota</taxon>
        <taxon>Fungi</taxon>
        <taxon>Fungi incertae sedis</taxon>
        <taxon>Zoopagomycota</taxon>
        <taxon>Entomophthoromycotina</taxon>
        <taxon>Basidiobolomycetes</taxon>
        <taxon>Basidiobolales</taxon>
        <taxon>Basidiobolaceae</taxon>
        <taxon>Basidiobolus</taxon>
    </lineage>
</organism>
<dbReference type="SMART" id="SM00388">
    <property type="entry name" value="HisKA"/>
    <property type="match status" value="1"/>
</dbReference>
<dbReference type="CDD" id="cd00130">
    <property type="entry name" value="PAS"/>
    <property type="match status" value="1"/>
</dbReference>
<dbReference type="Gene3D" id="3.30.450.20">
    <property type="entry name" value="PAS domain"/>
    <property type="match status" value="1"/>
</dbReference>
<keyword evidence="5" id="KW-0812">Transmembrane</keyword>
<dbReference type="CDD" id="cd00082">
    <property type="entry name" value="HisKA"/>
    <property type="match status" value="1"/>
</dbReference>
<evidence type="ECO:0000256" key="2">
    <source>
        <dbReference type="ARBA" id="ARBA00012438"/>
    </source>
</evidence>
<dbReference type="Gene3D" id="1.10.287.130">
    <property type="match status" value="1"/>
</dbReference>
<comment type="catalytic activity">
    <reaction evidence="1">
        <text>ATP + protein L-histidine = ADP + protein N-phospho-L-histidine.</text>
        <dbReference type="EC" id="2.7.13.3"/>
    </reaction>
</comment>
<dbReference type="EMBL" id="JASJQH010011702">
    <property type="protein sequence ID" value="KAK9663734.1"/>
    <property type="molecule type" value="Genomic_DNA"/>
</dbReference>
<dbReference type="PANTHER" id="PTHR43047:SF72">
    <property type="entry name" value="OSMOSENSING HISTIDINE PROTEIN KINASE SLN1"/>
    <property type="match status" value="1"/>
</dbReference>
<evidence type="ECO:0000256" key="3">
    <source>
        <dbReference type="ARBA" id="ARBA00022679"/>
    </source>
</evidence>
<sequence length="419" mass="46898">MESLLASVVSFIDTSEDNHIRIIDKSGSDTILYTDGHEDANAFPLDGITTNLNFADREWQIQCYAHKADLLTTSTQLFLLLAIIICITFSTMLLFVFTKRYFKARKQASLGHMMLQNSNALVKNMATNSKAILMSITDPLILFDREGRITGANTYALTRTGYTSRDINSSVDLFVRNVISIAREPNDLSSVVIEPGMREVTITCKDGTQFYAEANFSAQTVVGSNYAQVVTFRDISTKKQAAIDLWNAKKDAEIANKSKGDILLYLCHEIRNPVHAISGYARLLMEQKEISHSSEELENILSSAKFLSELVNEVLDLANLKNNDLVLKEKCIDLDYLLTLLKCSFTSIEGRNYHINTIIEGLGDVKILCDSSRLQSVIHRLGYLILDSPIFEEQNAEAEITLKMTTVSDVDGYLKQMAQ</sequence>
<evidence type="ECO:0000313" key="8">
    <source>
        <dbReference type="Proteomes" id="UP001479436"/>
    </source>
</evidence>
<name>A0ABR2VJL6_9FUNG</name>
<evidence type="ECO:0000256" key="1">
    <source>
        <dbReference type="ARBA" id="ARBA00000085"/>
    </source>
</evidence>
<gene>
    <name evidence="7" type="primary">ETR2</name>
    <name evidence="7" type="ORF">K7432_017998</name>
</gene>
<dbReference type="NCBIfam" id="TIGR00229">
    <property type="entry name" value="sensory_box"/>
    <property type="match status" value="1"/>
</dbReference>